<proteinExistence type="predicted"/>
<feature type="region of interest" description="Disordered" evidence="1">
    <location>
        <begin position="142"/>
        <end position="187"/>
    </location>
</feature>
<name>A0A5J4W1K6_9EUKA</name>
<reference evidence="2 3" key="1">
    <citation type="submission" date="2019-03" db="EMBL/GenBank/DDBJ databases">
        <title>Single cell metagenomics reveals metabolic interactions within the superorganism composed of flagellate Streblomastix strix and complex community of Bacteroidetes bacteria on its surface.</title>
        <authorList>
            <person name="Treitli S.C."/>
            <person name="Kolisko M."/>
            <person name="Husnik F."/>
            <person name="Keeling P."/>
            <person name="Hampl V."/>
        </authorList>
    </citation>
    <scope>NUCLEOTIDE SEQUENCE [LARGE SCALE GENOMIC DNA]</scope>
    <source>
        <strain evidence="2">ST1C</strain>
    </source>
</reference>
<comment type="caution">
    <text evidence="2">The sequence shown here is derived from an EMBL/GenBank/DDBJ whole genome shotgun (WGS) entry which is preliminary data.</text>
</comment>
<dbReference type="EMBL" id="SNRW01003870">
    <property type="protein sequence ID" value="KAA6388718.1"/>
    <property type="molecule type" value="Genomic_DNA"/>
</dbReference>
<organism evidence="2 3">
    <name type="scientific">Streblomastix strix</name>
    <dbReference type="NCBI Taxonomy" id="222440"/>
    <lineage>
        <taxon>Eukaryota</taxon>
        <taxon>Metamonada</taxon>
        <taxon>Preaxostyla</taxon>
        <taxon>Oxymonadida</taxon>
        <taxon>Streblomastigidae</taxon>
        <taxon>Streblomastix</taxon>
    </lineage>
</organism>
<dbReference type="AlphaFoldDB" id="A0A5J4W1K6"/>
<accession>A0A5J4W1K6</accession>
<feature type="compositionally biased region" description="Basic and acidic residues" evidence="1">
    <location>
        <begin position="142"/>
        <end position="175"/>
    </location>
</feature>
<gene>
    <name evidence="2" type="ORF">EZS28_015756</name>
</gene>
<evidence type="ECO:0000256" key="1">
    <source>
        <dbReference type="SAM" id="MobiDB-lite"/>
    </source>
</evidence>
<protein>
    <submittedName>
        <fullName evidence="2">Uncharacterized protein</fullName>
    </submittedName>
</protein>
<dbReference type="Proteomes" id="UP000324800">
    <property type="component" value="Unassembled WGS sequence"/>
</dbReference>
<evidence type="ECO:0000313" key="2">
    <source>
        <dbReference type="EMBL" id="KAA6388718.1"/>
    </source>
</evidence>
<feature type="compositionally biased region" description="Polar residues" evidence="1">
    <location>
        <begin position="176"/>
        <end position="186"/>
    </location>
</feature>
<sequence length="277" mass="30954">MQISDTTIATEMASLEWALKKFISDTLDMSFPRDLTEGLRNGELIQFINKMLPDDDSTICFSITNQLGSEHSTDITSTESQRVEFCFIGISLILIHNWIQRCIRSYSCYGAGIVILEVKNINQPPNSEEKYFAVFQMTEKPAEPVEDASRSRSKDRGASKGDTLKSSKSRLDPNSRSRLGTTQEASDQFAEGVVERFTRAPGLQYDVDESNKKVLPQAPRANIGTDDRLKYFVTQTPSPGTAAYNIPATVGPKKSYNTGGNFAHHPRDTLEWAFHKV</sequence>
<evidence type="ECO:0000313" key="3">
    <source>
        <dbReference type="Proteomes" id="UP000324800"/>
    </source>
</evidence>